<feature type="transmembrane region" description="Helical" evidence="7">
    <location>
        <begin position="140"/>
        <end position="164"/>
    </location>
</feature>
<dbReference type="RefSeq" id="WP_021776777.1">
    <property type="nucleotide sequence ID" value="NZ_AWXE01000001.1"/>
</dbReference>
<feature type="transmembrane region" description="Helical" evidence="7">
    <location>
        <begin position="107"/>
        <end position="128"/>
    </location>
</feature>
<evidence type="ECO:0000259" key="8">
    <source>
        <dbReference type="Pfam" id="PF00924"/>
    </source>
</evidence>
<gene>
    <name evidence="10" type="ORF">RS24_00735</name>
</gene>
<dbReference type="InterPro" id="IPR049278">
    <property type="entry name" value="MS_channel_C"/>
</dbReference>
<feature type="domain" description="Mechanosensitive ion channel MscS" evidence="8">
    <location>
        <begin position="187"/>
        <end position="254"/>
    </location>
</feature>
<name>U2WW81_9PROT</name>
<dbReference type="Pfam" id="PF00924">
    <property type="entry name" value="MS_channel_2nd"/>
    <property type="match status" value="1"/>
</dbReference>
<dbReference type="InterPro" id="IPR023408">
    <property type="entry name" value="MscS_beta-dom_sf"/>
</dbReference>
<accession>U2WW81</accession>
<keyword evidence="3" id="KW-1003">Cell membrane</keyword>
<dbReference type="STRING" id="1397666.RS24_00735"/>
<evidence type="ECO:0000313" key="10">
    <source>
        <dbReference type="EMBL" id="ERL47760.1"/>
    </source>
</evidence>
<sequence length="382" mass="43259">METLLSFIELIVDVWKTSSFGIGMEKMLVAFLIFLSFAFLRGLFSRFVLQRINRLAAKTETQIDDLLIVALERPLKFFFLVIGLFFAVQYLQLGGLPAVIAEMLLKSFVAIGLFWFFYAAITPLSYTLHNLENILSKEIVNWLVTVSHWGVILTGLATVLQIWGIQIGPIIAGFGLFGVAVALGAQDLFKNLLGGISILVERRFAIGDWIEVDGVVSGTIEQIGFRSTRVRRFDLVPVIVPNNMFSDHALVNYSQMTHRRIYWKVGLEYRTTSMQLRKVRDQILKWLKDDDAFLSGPQPPCFVYIDSFNDCSIDLIIYCFTVETDWETWLAHKDRLTIAIKEIVENAGTAFAFPSVSIYQEVQAQGMVANPPVDMTVNKEET</sequence>
<dbReference type="Gene3D" id="3.30.70.100">
    <property type="match status" value="1"/>
</dbReference>
<protein>
    <submittedName>
        <fullName evidence="10">Beta-phosphoglucomutase protein</fullName>
        <ecNumber evidence="10">5.4.2.6</ecNumber>
    </submittedName>
</protein>
<evidence type="ECO:0000256" key="2">
    <source>
        <dbReference type="ARBA" id="ARBA00008017"/>
    </source>
</evidence>
<evidence type="ECO:0000256" key="3">
    <source>
        <dbReference type="ARBA" id="ARBA00022475"/>
    </source>
</evidence>
<evidence type="ECO:0000256" key="7">
    <source>
        <dbReference type="SAM" id="Phobius"/>
    </source>
</evidence>
<keyword evidence="4 7" id="KW-0812">Transmembrane</keyword>
<dbReference type="SUPFAM" id="SSF82861">
    <property type="entry name" value="Mechanosensitive channel protein MscS (YggB), transmembrane region"/>
    <property type="match status" value="1"/>
</dbReference>
<dbReference type="PANTHER" id="PTHR30566:SF5">
    <property type="entry name" value="MECHANOSENSITIVE ION CHANNEL PROTEIN 1, MITOCHONDRIAL-RELATED"/>
    <property type="match status" value="1"/>
</dbReference>
<dbReference type="EMBL" id="AWXE01000001">
    <property type="protein sequence ID" value="ERL47760.1"/>
    <property type="molecule type" value="Genomic_DNA"/>
</dbReference>
<organism evidence="10 11">
    <name type="scientific">Candidatus Micropelagius thuwalensis</name>
    <dbReference type="NCBI Taxonomy" id="1397666"/>
    <lineage>
        <taxon>Bacteria</taxon>
        <taxon>Pseudomonadati</taxon>
        <taxon>Pseudomonadota</taxon>
        <taxon>Alphaproteobacteria</taxon>
        <taxon>PS1 clade</taxon>
        <taxon>Candidatus Micropelagius</taxon>
    </lineage>
</organism>
<dbReference type="InterPro" id="IPR011014">
    <property type="entry name" value="MscS_channel_TM-2"/>
</dbReference>
<dbReference type="InterPro" id="IPR011066">
    <property type="entry name" value="MscS_channel_C_sf"/>
</dbReference>
<evidence type="ECO:0000259" key="9">
    <source>
        <dbReference type="Pfam" id="PF21082"/>
    </source>
</evidence>
<evidence type="ECO:0000256" key="5">
    <source>
        <dbReference type="ARBA" id="ARBA00022989"/>
    </source>
</evidence>
<feature type="transmembrane region" description="Helical" evidence="7">
    <location>
        <begin position="27"/>
        <end position="44"/>
    </location>
</feature>
<dbReference type="Pfam" id="PF21082">
    <property type="entry name" value="MS_channel_3rd"/>
    <property type="match status" value="1"/>
</dbReference>
<dbReference type="GO" id="GO:0005886">
    <property type="term" value="C:plasma membrane"/>
    <property type="evidence" value="ECO:0007669"/>
    <property type="project" value="UniProtKB-SubCell"/>
</dbReference>
<dbReference type="Gene3D" id="2.30.30.60">
    <property type="match status" value="1"/>
</dbReference>
<reference evidence="10 11" key="1">
    <citation type="journal article" date="2014" name="FEMS Microbiol. Ecol.">
        <title>Genomic differentiation among two strains of the PS1 clade isolated from geographically separated marine habitats.</title>
        <authorList>
            <person name="Jimenez-Infante F."/>
            <person name="Ngugi D.K."/>
            <person name="Alam I."/>
            <person name="Rashid M."/>
            <person name="Baalawi W."/>
            <person name="Kamau A.A."/>
            <person name="Bajic V.B."/>
            <person name="Stingl U."/>
        </authorList>
    </citation>
    <scope>NUCLEOTIDE SEQUENCE [LARGE SCALE GENOMIC DNA]</scope>
    <source>
        <strain evidence="10 11">RS24</strain>
    </source>
</reference>
<keyword evidence="10" id="KW-0413">Isomerase</keyword>
<evidence type="ECO:0000256" key="6">
    <source>
        <dbReference type="ARBA" id="ARBA00023136"/>
    </source>
</evidence>
<dbReference type="GO" id="GO:0008381">
    <property type="term" value="F:mechanosensitive monoatomic ion channel activity"/>
    <property type="evidence" value="ECO:0007669"/>
    <property type="project" value="UniProtKB-ARBA"/>
</dbReference>
<dbReference type="SUPFAM" id="SSF82689">
    <property type="entry name" value="Mechanosensitive channel protein MscS (YggB), C-terminal domain"/>
    <property type="match status" value="1"/>
</dbReference>
<evidence type="ECO:0000313" key="11">
    <source>
        <dbReference type="Proteomes" id="UP000016762"/>
    </source>
</evidence>
<feature type="domain" description="Mechanosensitive ion channel MscS C-terminal" evidence="9">
    <location>
        <begin position="264"/>
        <end position="348"/>
    </location>
</feature>
<keyword evidence="6 7" id="KW-0472">Membrane</keyword>
<dbReference type="Gene3D" id="1.10.287.1260">
    <property type="match status" value="1"/>
</dbReference>
<feature type="transmembrane region" description="Helical" evidence="7">
    <location>
        <begin position="77"/>
        <end position="101"/>
    </location>
</feature>
<dbReference type="InterPro" id="IPR006685">
    <property type="entry name" value="MscS_channel_2nd"/>
</dbReference>
<comment type="caution">
    <text evidence="10">The sequence shown here is derived from an EMBL/GenBank/DDBJ whole genome shotgun (WGS) entry which is preliminary data.</text>
</comment>
<dbReference type="OrthoDB" id="9814206at2"/>
<dbReference type="eggNOG" id="COG0668">
    <property type="taxonomic scope" value="Bacteria"/>
</dbReference>
<dbReference type="AlphaFoldDB" id="U2WW81"/>
<comment type="similarity">
    <text evidence="2">Belongs to the MscS (TC 1.A.23) family.</text>
</comment>
<dbReference type="EC" id="5.4.2.6" evidence="10"/>
<dbReference type="InterPro" id="IPR010920">
    <property type="entry name" value="LSM_dom_sf"/>
</dbReference>
<feature type="transmembrane region" description="Helical" evidence="7">
    <location>
        <begin position="170"/>
        <end position="189"/>
    </location>
</feature>
<evidence type="ECO:0000256" key="1">
    <source>
        <dbReference type="ARBA" id="ARBA00004651"/>
    </source>
</evidence>
<dbReference type="PANTHER" id="PTHR30566">
    <property type="entry name" value="YNAI-RELATED MECHANOSENSITIVE ION CHANNEL"/>
    <property type="match status" value="1"/>
</dbReference>
<keyword evidence="5 7" id="KW-1133">Transmembrane helix</keyword>
<proteinExistence type="inferred from homology"/>
<dbReference type="Proteomes" id="UP000016762">
    <property type="component" value="Unassembled WGS sequence"/>
</dbReference>
<keyword evidence="11" id="KW-1185">Reference proteome</keyword>
<dbReference type="GO" id="GO:0008801">
    <property type="term" value="F:beta-phosphoglucomutase activity"/>
    <property type="evidence" value="ECO:0007669"/>
    <property type="project" value="UniProtKB-EC"/>
</dbReference>
<evidence type="ECO:0000256" key="4">
    <source>
        <dbReference type="ARBA" id="ARBA00022692"/>
    </source>
</evidence>
<dbReference type="SUPFAM" id="SSF50182">
    <property type="entry name" value="Sm-like ribonucleoproteins"/>
    <property type="match status" value="1"/>
</dbReference>
<comment type="subcellular location">
    <subcellularLocation>
        <location evidence="1">Cell membrane</location>
        <topology evidence="1">Multi-pass membrane protein</topology>
    </subcellularLocation>
</comment>